<feature type="region of interest" description="Disordered" evidence="1">
    <location>
        <begin position="1"/>
        <end position="27"/>
    </location>
</feature>
<gene>
    <name evidence="2" type="ORF">Tci_265908</name>
</gene>
<accession>A0A699H6Q0</accession>
<comment type="caution">
    <text evidence="2">The sequence shown here is derived from an EMBL/GenBank/DDBJ whole genome shotgun (WGS) entry which is preliminary data.</text>
</comment>
<evidence type="ECO:0000313" key="2">
    <source>
        <dbReference type="EMBL" id="GEW93932.1"/>
    </source>
</evidence>
<evidence type="ECO:0000256" key="1">
    <source>
        <dbReference type="SAM" id="MobiDB-lite"/>
    </source>
</evidence>
<organism evidence="2">
    <name type="scientific">Tanacetum cinerariifolium</name>
    <name type="common">Dalmatian daisy</name>
    <name type="synonym">Chrysanthemum cinerariifolium</name>
    <dbReference type="NCBI Taxonomy" id="118510"/>
    <lineage>
        <taxon>Eukaryota</taxon>
        <taxon>Viridiplantae</taxon>
        <taxon>Streptophyta</taxon>
        <taxon>Embryophyta</taxon>
        <taxon>Tracheophyta</taxon>
        <taxon>Spermatophyta</taxon>
        <taxon>Magnoliopsida</taxon>
        <taxon>eudicotyledons</taxon>
        <taxon>Gunneridae</taxon>
        <taxon>Pentapetalae</taxon>
        <taxon>asterids</taxon>
        <taxon>campanulids</taxon>
        <taxon>Asterales</taxon>
        <taxon>Asteraceae</taxon>
        <taxon>Asteroideae</taxon>
        <taxon>Anthemideae</taxon>
        <taxon>Anthemidinae</taxon>
        <taxon>Tanacetum</taxon>
    </lineage>
</organism>
<dbReference type="AlphaFoldDB" id="A0A699H6Q0"/>
<dbReference type="EMBL" id="BKCJ010081326">
    <property type="protein sequence ID" value="GEW93932.1"/>
    <property type="molecule type" value="Genomic_DNA"/>
</dbReference>
<sequence>MGDENPIRTLGDYSRPSHKGYRNTTELPNGNNVVPLRSDTIQLVQKGCSFHGLWTYSGKSLTMELISGSKCKYFYDRIDRTLTRTVDYAAEGRLRKLSVEKAWNTIEELVRYNKEGCYDPIFLEEGSINYKTPNIEQLLRVMKCQVDTLMKDAISLMGKSRDLYRLTSNTMPQLPLELSHQEQFEGLVMNFILD</sequence>
<protein>
    <submittedName>
        <fullName evidence="2">Uncharacterized protein</fullName>
    </submittedName>
</protein>
<proteinExistence type="predicted"/>
<reference evidence="2" key="1">
    <citation type="journal article" date="2019" name="Sci. Rep.">
        <title>Draft genome of Tanacetum cinerariifolium, the natural source of mosquito coil.</title>
        <authorList>
            <person name="Yamashiro T."/>
            <person name="Shiraishi A."/>
            <person name="Satake H."/>
            <person name="Nakayama K."/>
        </authorList>
    </citation>
    <scope>NUCLEOTIDE SEQUENCE</scope>
</reference>
<name>A0A699H6Q0_TANCI</name>